<dbReference type="EMBL" id="ADCY02000053">
    <property type="protein sequence ID" value="EFG30031.2"/>
    <property type="molecule type" value="Genomic_DNA"/>
</dbReference>
<keyword evidence="3" id="KW-1185">Reference proteome</keyword>
<comment type="caution">
    <text evidence="2">The sequence shown here is derived from an EMBL/GenBank/DDBJ whole genome shotgun (WGS) entry which is preliminary data.</text>
</comment>
<dbReference type="SUPFAM" id="SSF51306">
    <property type="entry name" value="LexA/Signal peptidase"/>
    <property type="match status" value="1"/>
</dbReference>
<reference evidence="2 3" key="2">
    <citation type="submission" date="2011-10" db="EMBL/GenBank/DDBJ databases">
        <title>The Genome Sequence of Simonsiella muelleri ATCC 29453.</title>
        <authorList>
            <consortium name="The Broad Institute Genome Sequencing Platform"/>
            <consortium name="The Broad Institute Genome Sequencing Center for Infectious Disease"/>
            <person name="Earl A."/>
            <person name="Ward D."/>
            <person name="Feldgarden M."/>
            <person name="Gevers D."/>
            <person name="Izard J."/>
            <person name="Baranova O.V."/>
            <person name="Blanton J.M."/>
            <person name="Tanner A.C."/>
            <person name="Dewhirst F."/>
            <person name="Young S.K."/>
            <person name="Zeng Q."/>
            <person name="Gargeya S."/>
            <person name="Fitzgerald M."/>
            <person name="Haas B."/>
            <person name="Abouelleil A."/>
            <person name="Alvarado L."/>
            <person name="Arachchi H.M."/>
            <person name="Berlin A."/>
            <person name="Brown A."/>
            <person name="Chapman S.B."/>
            <person name="Chen Z."/>
            <person name="Dunbar C."/>
            <person name="Freedman E."/>
            <person name="Gearin G."/>
            <person name="Goldberg J."/>
            <person name="Griggs A."/>
            <person name="Gujja S."/>
            <person name="Heiman D."/>
            <person name="Howarth C."/>
            <person name="Larson L."/>
            <person name="Lui A."/>
            <person name="MacDonald P.J.P."/>
            <person name="Montmayeur A."/>
            <person name="Murphy C."/>
            <person name="Neiman D."/>
            <person name="Pearson M."/>
            <person name="Priest M."/>
            <person name="Roberts A."/>
            <person name="Saif S."/>
            <person name="Shea T."/>
            <person name="Shenoy N."/>
            <person name="Sisk P."/>
            <person name="Stolte C."/>
            <person name="Sykes S."/>
            <person name="Wortman J."/>
            <person name="Nusbaum C."/>
            <person name="Birren B."/>
        </authorList>
    </citation>
    <scope>NUCLEOTIDE SEQUENCE [LARGE SCALE GENOMIC DNA]</scope>
    <source>
        <strain evidence="2 3">ATCC 29453</strain>
    </source>
</reference>
<dbReference type="GO" id="GO:0003677">
    <property type="term" value="F:DNA binding"/>
    <property type="evidence" value="ECO:0007669"/>
    <property type="project" value="InterPro"/>
</dbReference>
<dbReference type="STRING" id="641147.HMPREF9021_02099"/>
<dbReference type="KEGG" id="smur:BWP33_12200"/>
<dbReference type="InterPro" id="IPR015927">
    <property type="entry name" value="Peptidase_S24_S26A/B/C"/>
</dbReference>
<dbReference type="Pfam" id="PF00717">
    <property type="entry name" value="Peptidase_S24"/>
    <property type="match status" value="1"/>
</dbReference>
<accession>V9H7H2</accession>
<dbReference type="InterPro" id="IPR036286">
    <property type="entry name" value="LexA/Signal_pep-like_sf"/>
</dbReference>
<evidence type="ECO:0000259" key="1">
    <source>
        <dbReference type="Pfam" id="PF00717"/>
    </source>
</evidence>
<dbReference type="eggNOG" id="COG2932">
    <property type="taxonomic scope" value="Bacteria"/>
</dbReference>
<reference evidence="2 3" key="1">
    <citation type="submission" date="2010-03" db="EMBL/GenBank/DDBJ databases">
        <authorList>
            <consortium name="The Broad Institute Genome Sequencing Platform"/>
            <person name="Ward D."/>
            <person name="Earl A."/>
            <person name="Feldgarden M."/>
            <person name="Gevers D."/>
            <person name="Young S."/>
            <person name="Zeng Q."/>
            <person name="Koehrsen M."/>
            <person name="Alvarado L."/>
            <person name="Berlin A.M."/>
            <person name="Borenstein D."/>
            <person name="Chapman S.B."/>
            <person name="Chen Z."/>
            <person name="Engels R."/>
            <person name="Freedman E."/>
            <person name="Gellesch M."/>
            <person name="Goldberg J."/>
            <person name="Griggs A."/>
            <person name="Gujja S."/>
            <person name="Heilman E.R."/>
            <person name="Heiman D.I."/>
            <person name="Hepburn T.A."/>
            <person name="Howarth C."/>
            <person name="Jen D."/>
            <person name="Larson L."/>
            <person name="Mehta T."/>
            <person name="Park D."/>
            <person name="Pearson M."/>
            <person name="Richards J."/>
            <person name="Roberts A."/>
            <person name="Saif S."/>
            <person name="Shea T.D."/>
            <person name="Shenoy N."/>
            <person name="Sisk P."/>
            <person name="Stolte C."/>
            <person name="Sykes S.N."/>
            <person name="Walk T."/>
            <person name="White J."/>
            <person name="Yandava C."/>
            <person name="Izard J."/>
            <person name="Baranova O.V."/>
            <person name="Blanton J.M."/>
            <person name="Tanner A.C."/>
            <person name="Dewhirst F."/>
            <person name="Haas B."/>
            <person name="Nusbaum C."/>
            <person name="Birren B."/>
        </authorList>
    </citation>
    <scope>NUCLEOTIDE SEQUENCE [LARGE SCALE GENOMIC DNA]</scope>
    <source>
        <strain evidence="2 3">ATCC 29453</strain>
    </source>
</reference>
<proteinExistence type="predicted"/>
<dbReference type="Gene3D" id="2.10.109.10">
    <property type="entry name" value="Umud Fragment, subunit A"/>
    <property type="match status" value="1"/>
</dbReference>
<evidence type="ECO:0000313" key="2">
    <source>
        <dbReference type="EMBL" id="EFG30031.2"/>
    </source>
</evidence>
<dbReference type="InterPro" id="IPR010982">
    <property type="entry name" value="Lambda_DNA-bd_dom_sf"/>
</dbReference>
<sequence>MQRLYAATQELFQVNTQTGIAHLLNTSPQVVKNWEKRGISNQGILDIQEKLNVSSNWVKTGKGEMLIEKSNAVTNINNTGNINHFVNENYGTVIANSQKNFKLLDLNQVITAPPKIPFWVKIPNDELQSIGIFKDDILLINPHLKAQHNHVVLVSSNERGIVAKLSIDLKNQYFLKYNNQMPEIMPTDTQIIGIAVELKRIFLNYEK</sequence>
<dbReference type="HOGENOM" id="CLU_1325602_0_0_4"/>
<name>V9H7H2_9NEIS</name>
<dbReference type="Proteomes" id="UP000017813">
    <property type="component" value="Unassembled WGS sequence"/>
</dbReference>
<dbReference type="Gene3D" id="1.10.260.40">
    <property type="entry name" value="lambda repressor-like DNA-binding domains"/>
    <property type="match status" value="1"/>
</dbReference>
<gene>
    <name evidence="2" type="ORF">HMPREF9021_02099</name>
</gene>
<evidence type="ECO:0000313" key="3">
    <source>
        <dbReference type="Proteomes" id="UP000017813"/>
    </source>
</evidence>
<protein>
    <recommendedName>
        <fullName evidence="1">Peptidase S24/S26A/S26B/S26C domain-containing protein</fullName>
    </recommendedName>
</protein>
<organism evidence="2 3">
    <name type="scientific">Simonsiella muelleri ATCC 29453</name>
    <dbReference type="NCBI Taxonomy" id="641147"/>
    <lineage>
        <taxon>Bacteria</taxon>
        <taxon>Pseudomonadati</taxon>
        <taxon>Pseudomonadota</taxon>
        <taxon>Betaproteobacteria</taxon>
        <taxon>Neisseriales</taxon>
        <taxon>Neisseriaceae</taxon>
        <taxon>Simonsiella</taxon>
    </lineage>
</organism>
<feature type="domain" description="Peptidase S24/S26A/S26B/S26C" evidence="1">
    <location>
        <begin position="104"/>
        <end position="196"/>
    </location>
</feature>
<dbReference type="AlphaFoldDB" id="V9H7H2"/>